<gene>
    <name evidence="1" type="ORF">NN4_64670</name>
</gene>
<protein>
    <submittedName>
        <fullName evidence="1">Uncharacterized protein</fullName>
    </submittedName>
</protein>
<comment type="caution">
    <text evidence="1">The sequence shown here is derived from an EMBL/GenBank/DDBJ whole genome shotgun (WGS) entry which is preliminary data.</text>
</comment>
<evidence type="ECO:0000313" key="1">
    <source>
        <dbReference type="EMBL" id="GEM41948.1"/>
    </source>
</evidence>
<dbReference type="RefSeq" id="WP_147139215.1">
    <property type="nucleotide sequence ID" value="NZ_BJXA01000060.1"/>
</dbReference>
<accession>A0A511MP38</accession>
<sequence length="161" mass="18052">MSASFEFLTELRDMARTDWGNMDIRIASTVEDIARLDGAIDVLRLEREYTLADSVARLRVDMLRRVALFEKEQIEREQQAELASVGGVAAARKGWEALRARNPKFDGATEFPTFDSLPHPKKMEYATFAHAVLSGIYECSAANDTLTWTYRDGTSVTTTAP</sequence>
<evidence type="ECO:0000313" key="2">
    <source>
        <dbReference type="Proteomes" id="UP000321424"/>
    </source>
</evidence>
<name>A0A511MP38_9NOCA</name>
<dbReference type="EMBL" id="BJXA01000060">
    <property type="protein sequence ID" value="GEM41948.1"/>
    <property type="molecule type" value="Genomic_DNA"/>
</dbReference>
<reference evidence="1 2" key="1">
    <citation type="submission" date="2019-07" db="EMBL/GenBank/DDBJ databases">
        <title>Whole genome shotgun sequence of Nocardia ninae NBRC 108245.</title>
        <authorList>
            <person name="Hosoyama A."/>
            <person name="Uohara A."/>
            <person name="Ohji S."/>
            <person name="Ichikawa N."/>
        </authorList>
    </citation>
    <scope>NUCLEOTIDE SEQUENCE [LARGE SCALE GENOMIC DNA]</scope>
    <source>
        <strain evidence="1 2">NBRC 108245</strain>
    </source>
</reference>
<dbReference type="Proteomes" id="UP000321424">
    <property type="component" value="Unassembled WGS sequence"/>
</dbReference>
<dbReference type="AlphaFoldDB" id="A0A511MP38"/>
<keyword evidence="2" id="KW-1185">Reference proteome</keyword>
<proteinExistence type="predicted"/>
<organism evidence="1 2">
    <name type="scientific">Nocardia ninae NBRC 108245</name>
    <dbReference type="NCBI Taxonomy" id="1210091"/>
    <lineage>
        <taxon>Bacteria</taxon>
        <taxon>Bacillati</taxon>
        <taxon>Actinomycetota</taxon>
        <taxon>Actinomycetes</taxon>
        <taxon>Mycobacteriales</taxon>
        <taxon>Nocardiaceae</taxon>
        <taxon>Nocardia</taxon>
    </lineage>
</organism>